<name>A0A1J1H9A7_PLARL</name>
<dbReference type="PANTHER" id="PTHR21347:SF0">
    <property type="entry name" value="LIPID SCRAMBLASE CLPTM1L"/>
    <property type="match status" value="1"/>
</dbReference>
<dbReference type="Pfam" id="PF05602">
    <property type="entry name" value="CLPTM1"/>
    <property type="match status" value="1"/>
</dbReference>
<dbReference type="AlphaFoldDB" id="A0A1J1H9A7"/>
<dbReference type="VEuPathDB" id="PlasmoDB:PRELSG_0928500"/>
<protein>
    <submittedName>
        <fullName evidence="7">Serpentine receptor, putative</fullName>
    </submittedName>
</protein>
<dbReference type="Gene3D" id="1.20.1280.290">
    <property type="match status" value="1"/>
</dbReference>
<feature type="transmembrane region" description="Helical" evidence="6">
    <location>
        <begin position="304"/>
        <end position="329"/>
    </location>
</feature>
<dbReference type="Proteomes" id="UP000220158">
    <property type="component" value="Chromosome 9"/>
</dbReference>
<organism evidence="7 8">
    <name type="scientific">Plasmodium relictum</name>
    <dbReference type="NCBI Taxonomy" id="85471"/>
    <lineage>
        <taxon>Eukaryota</taxon>
        <taxon>Sar</taxon>
        <taxon>Alveolata</taxon>
        <taxon>Apicomplexa</taxon>
        <taxon>Aconoidasida</taxon>
        <taxon>Haemosporida</taxon>
        <taxon>Plasmodiidae</taxon>
        <taxon>Plasmodium</taxon>
        <taxon>Plasmodium (Haemamoeba)</taxon>
    </lineage>
</organism>
<feature type="transmembrane region" description="Helical" evidence="6">
    <location>
        <begin position="493"/>
        <end position="520"/>
    </location>
</feature>
<gene>
    <name evidence="7" type="primary">SR1</name>
    <name evidence="7" type="ORF">PRELSG_0928500</name>
</gene>
<keyword evidence="4 6" id="KW-1133">Transmembrane helix</keyword>
<feature type="transmembrane region" description="Helical" evidence="6">
    <location>
        <begin position="526"/>
        <end position="545"/>
    </location>
</feature>
<evidence type="ECO:0000256" key="1">
    <source>
        <dbReference type="ARBA" id="ARBA00004141"/>
    </source>
</evidence>
<accession>A0A1J1H9A7</accession>
<evidence type="ECO:0000256" key="6">
    <source>
        <dbReference type="SAM" id="Phobius"/>
    </source>
</evidence>
<evidence type="ECO:0000256" key="3">
    <source>
        <dbReference type="ARBA" id="ARBA00022692"/>
    </source>
</evidence>
<keyword evidence="3 6" id="KW-0812">Transmembrane</keyword>
<feature type="transmembrane region" description="Helical" evidence="6">
    <location>
        <begin position="436"/>
        <end position="454"/>
    </location>
</feature>
<reference evidence="7 8" key="1">
    <citation type="submission" date="2015-04" db="EMBL/GenBank/DDBJ databases">
        <authorList>
            <consortium name="Pathogen Informatics"/>
        </authorList>
    </citation>
    <scope>NUCLEOTIDE SEQUENCE [LARGE SCALE GENOMIC DNA]</scope>
    <source>
        <strain evidence="7 8">SGS1</strain>
    </source>
</reference>
<dbReference type="RefSeq" id="XP_028533186.1">
    <property type="nucleotide sequence ID" value="XM_028676726.1"/>
</dbReference>
<evidence type="ECO:0000313" key="8">
    <source>
        <dbReference type="Proteomes" id="UP000220158"/>
    </source>
</evidence>
<proteinExistence type="inferred from homology"/>
<sequence>MIKIIIGIIFYYILYSSYYIYENIKTPLYDPSEELKYYLNEEVGDHKEKKYLYKPYKNVLKKNDKIDYHLYLSCVEYIDLNKYINEKYIDSDKNFINIYNFTNTTYNWDEKKIKRKKKWLFFTENIYPSFDLIIPDNLYNKKKNIYLHIITYVNNKLYRYGTVTTLLTKSKKSEVKKNLTKSKTKRVDNLFYIPKLIHFGPVIEYNDLNINKLNFFSNIFINKFNGTYSMPIYVNNYLTPEDEYTLLLNKKERDVMNNDDNLKYINKVKVEYVPISYFYFNLFNVLTFNINYMKQKYSFSAYDLDSLVISFCCNMYLSMFIFLICFIHLTLDIIALYLDINIWENLNYLYSISSSNIHLKLIFNFFIFLYLKHKNEGKIIMLFSLLKVLVCVWKLLNTYDIILFTVYPFIYIHKKPTLNKNNSNIIKFENYMNKRLYFIMFFSLIIIFIYNLAFNKYNSFYSLINTTIGVHSYIFNFIFMFPQVLRNYYTKTVQYMTIFSFILLFLNVIIDDIFAVFLRMPTIHKYNVLGDDIIFIIFLLQYFLYKKERKIIVINDDKLIEESKKNK</sequence>
<evidence type="ECO:0000256" key="2">
    <source>
        <dbReference type="ARBA" id="ARBA00009310"/>
    </source>
</evidence>
<keyword evidence="5 6" id="KW-0472">Membrane</keyword>
<dbReference type="GO" id="GO:0012505">
    <property type="term" value="C:endomembrane system"/>
    <property type="evidence" value="ECO:0007669"/>
    <property type="project" value="TreeGrafter"/>
</dbReference>
<dbReference type="OrthoDB" id="378564at2759"/>
<dbReference type="OMA" id="YLMDERT"/>
<feature type="transmembrane region" description="Helical" evidence="6">
    <location>
        <begin position="349"/>
        <end position="371"/>
    </location>
</feature>
<evidence type="ECO:0000256" key="4">
    <source>
        <dbReference type="ARBA" id="ARBA00022989"/>
    </source>
</evidence>
<comment type="similarity">
    <text evidence="2">Belongs to the CLPTM1 family.</text>
</comment>
<dbReference type="EMBL" id="LN835304">
    <property type="protein sequence ID" value="CRH00182.1"/>
    <property type="molecule type" value="Genomic_DNA"/>
</dbReference>
<feature type="transmembrane region" description="Helical" evidence="6">
    <location>
        <begin position="460"/>
        <end position="481"/>
    </location>
</feature>
<evidence type="ECO:0000256" key="5">
    <source>
        <dbReference type="ARBA" id="ARBA00023136"/>
    </source>
</evidence>
<dbReference type="GeneID" id="39736297"/>
<comment type="subcellular location">
    <subcellularLocation>
        <location evidence="1">Membrane</location>
        <topology evidence="1">Multi-pass membrane protein</topology>
    </subcellularLocation>
</comment>
<feature type="transmembrane region" description="Helical" evidence="6">
    <location>
        <begin position="272"/>
        <end position="292"/>
    </location>
</feature>
<dbReference type="PANTHER" id="PTHR21347">
    <property type="entry name" value="CLEFT LIP AND PALATE ASSOCIATED TRANSMEMBRANE PROTEIN-RELATED"/>
    <property type="match status" value="1"/>
</dbReference>
<keyword evidence="7" id="KW-0675">Receptor</keyword>
<keyword evidence="8" id="KW-1185">Reference proteome</keyword>
<dbReference type="InterPro" id="IPR008429">
    <property type="entry name" value="CLPTM1"/>
</dbReference>
<evidence type="ECO:0000313" key="7">
    <source>
        <dbReference type="EMBL" id="CRH00182.1"/>
    </source>
</evidence>
<dbReference type="KEGG" id="prel:PRELSG_0928500"/>
<dbReference type="GO" id="GO:0016020">
    <property type="term" value="C:membrane"/>
    <property type="evidence" value="ECO:0007669"/>
    <property type="project" value="UniProtKB-SubCell"/>
</dbReference>